<dbReference type="OrthoDB" id="8963266at2"/>
<proteinExistence type="predicted"/>
<gene>
    <name evidence="2" type="ORF">HPTL_0779</name>
</gene>
<evidence type="ECO:0000313" key="2">
    <source>
        <dbReference type="EMBL" id="BBD77047.1"/>
    </source>
</evidence>
<dbReference type="Proteomes" id="UP000262004">
    <property type="component" value="Chromosome"/>
</dbReference>
<name>A0A2Z6DX76_HYDTE</name>
<evidence type="ECO:0000313" key="3">
    <source>
        <dbReference type="Proteomes" id="UP000262004"/>
    </source>
</evidence>
<organism evidence="2 3">
    <name type="scientific">Hydrogenophilus thermoluteolus</name>
    <name type="common">Pseudomonas hydrogenothermophila</name>
    <dbReference type="NCBI Taxonomy" id="297"/>
    <lineage>
        <taxon>Bacteria</taxon>
        <taxon>Pseudomonadati</taxon>
        <taxon>Pseudomonadota</taxon>
        <taxon>Hydrogenophilia</taxon>
        <taxon>Hydrogenophilales</taxon>
        <taxon>Hydrogenophilaceae</taxon>
        <taxon>Hydrogenophilus</taxon>
    </lineage>
</organism>
<sequence length="169" mass="18748">MSFQRLPEAFAGESRLRELQRQGLWLWQVQQALSEILPPEWCAQLSVGRFEGGQLTVMSPSALVVAKLKQMTPTLIAELGRRGFAVTAIRWRVRPELVQTLAQRPQAPAHAPRGLSQAAIAALTELRAQLPADDPLAQSLTAWLRRATENAPAASPQSQRDEPLEQKKQ</sequence>
<dbReference type="RefSeq" id="WP_119334824.1">
    <property type="nucleotide sequence ID" value="NZ_AP018558.1"/>
</dbReference>
<keyword evidence="3" id="KW-1185">Reference proteome</keyword>
<evidence type="ECO:0008006" key="4">
    <source>
        <dbReference type="Google" id="ProtNLM"/>
    </source>
</evidence>
<dbReference type="InterPro" id="IPR007922">
    <property type="entry name" value="DciA-like"/>
</dbReference>
<accession>A0A2Z6DX76</accession>
<reference evidence="2 3" key="1">
    <citation type="submission" date="2018-04" db="EMBL/GenBank/DDBJ databases">
        <title>Complete genome sequence of Hydrogenophilus thermoluteolus TH-1.</title>
        <authorList>
            <person name="Arai H."/>
        </authorList>
    </citation>
    <scope>NUCLEOTIDE SEQUENCE [LARGE SCALE GENOMIC DNA]</scope>
    <source>
        <strain evidence="2 3">TH-1</strain>
    </source>
</reference>
<feature type="compositionally biased region" description="Basic and acidic residues" evidence="1">
    <location>
        <begin position="159"/>
        <end position="169"/>
    </location>
</feature>
<dbReference type="AlphaFoldDB" id="A0A2Z6DX76"/>
<dbReference type="Pfam" id="PF05258">
    <property type="entry name" value="DciA"/>
    <property type="match status" value="1"/>
</dbReference>
<dbReference type="EMBL" id="AP018558">
    <property type="protein sequence ID" value="BBD77047.1"/>
    <property type="molecule type" value="Genomic_DNA"/>
</dbReference>
<evidence type="ECO:0000256" key="1">
    <source>
        <dbReference type="SAM" id="MobiDB-lite"/>
    </source>
</evidence>
<protein>
    <recommendedName>
        <fullName evidence="4">DUF721 domain-containing protein</fullName>
    </recommendedName>
</protein>
<dbReference type="KEGG" id="htl:HPTL_0779"/>
<feature type="region of interest" description="Disordered" evidence="1">
    <location>
        <begin position="147"/>
        <end position="169"/>
    </location>
</feature>